<feature type="region of interest" description="Disordered" evidence="1">
    <location>
        <begin position="164"/>
        <end position="190"/>
    </location>
</feature>
<evidence type="ECO:0000256" key="1">
    <source>
        <dbReference type="SAM" id="MobiDB-lite"/>
    </source>
</evidence>
<dbReference type="EMBL" id="FXUL01000013">
    <property type="protein sequence ID" value="SMP68011.1"/>
    <property type="molecule type" value="Genomic_DNA"/>
</dbReference>
<sequence>MFAIIAEFKDPAGPFPGQANRCAPLRIAPESRTGFATMRPCTHTNPTGELPMRTPLLLTAFSLIFAASMPASAQQPRGRADAPPPPQLERLEEGEAPAVTIPGGGQPERSITEKREQGRVTEVEVRTGRSTYTVKPLNPAGSALPGDTQANTNRAAQFKVKEFDLSKPEDLKPQPQPAAPQAPAAPPPAK</sequence>
<accession>A0ABY1QE99</accession>
<proteinExistence type="predicted"/>
<organism evidence="2 3">
    <name type="scientific">Noviherbaspirillum suwonense</name>
    <dbReference type="NCBI Taxonomy" id="1224511"/>
    <lineage>
        <taxon>Bacteria</taxon>
        <taxon>Pseudomonadati</taxon>
        <taxon>Pseudomonadota</taxon>
        <taxon>Betaproteobacteria</taxon>
        <taxon>Burkholderiales</taxon>
        <taxon>Oxalobacteraceae</taxon>
        <taxon>Noviherbaspirillum</taxon>
    </lineage>
</organism>
<feature type="region of interest" description="Disordered" evidence="1">
    <location>
        <begin position="71"/>
        <end position="151"/>
    </location>
</feature>
<name>A0ABY1QE99_9BURK</name>
<evidence type="ECO:0000313" key="3">
    <source>
        <dbReference type="Proteomes" id="UP001158049"/>
    </source>
</evidence>
<reference evidence="2 3" key="1">
    <citation type="submission" date="2017-05" db="EMBL/GenBank/DDBJ databases">
        <authorList>
            <person name="Varghese N."/>
            <person name="Submissions S."/>
        </authorList>
    </citation>
    <scope>NUCLEOTIDE SEQUENCE [LARGE SCALE GENOMIC DNA]</scope>
    <source>
        <strain evidence="2 3">DSM 26001</strain>
    </source>
</reference>
<feature type="compositionally biased region" description="Basic and acidic residues" evidence="1">
    <location>
        <begin position="110"/>
        <end position="127"/>
    </location>
</feature>
<comment type="caution">
    <text evidence="2">The sequence shown here is derived from an EMBL/GenBank/DDBJ whole genome shotgun (WGS) entry which is preliminary data.</text>
</comment>
<feature type="compositionally biased region" description="Pro residues" evidence="1">
    <location>
        <begin position="174"/>
        <end position="190"/>
    </location>
</feature>
<gene>
    <name evidence="2" type="ORF">SAMN06295970_11383</name>
</gene>
<evidence type="ECO:0008006" key="4">
    <source>
        <dbReference type="Google" id="ProtNLM"/>
    </source>
</evidence>
<keyword evidence="3" id="KW-1185">Reference proteome</keyword>
<protein>
    <recommendedName>
        <fullName evidence="4">DUF2782 domain-containing protein</fullName>
    </recommendedName>
</protein>
<evidence type="ECO:0000313" key="2">
    <source>
        <dbReference type="EMBL" id="SMP68011.1"/>
    </source>
</evidence>
<dbReference type="Proteomes" id="UP001158049">
    <property type="component" value="Unassembled WGS sequence"/>
</dbReference>